<dbReference type="InterPro" id="IPR013783">
    <property type="entry name" value="Ig-like_fold"/>
</dbReference>
<feature type="chain" id="PRO_5045903162" description="IPT/TIG domain-containing protein" evidence="2">
    <location>
        <begin position="32"/>
        <end position="325"/>
    </location>
</feature>
<evidence type="ECO:0000259" key="3">
    <source>
        <dbReference type="Pfam" id="PF01833"/>
    </source>
</evidence>
<proteinExistence type="predicted"/>
<evidence type="ECO:0000259" key="4">
    <source>
        <dbReference type="Pfam" id="PF12671"/>
    </source>
</evidence>
<evidence type="ECO:0000313" key="5">
    <source>
        <dbReference type="EMBL" id="GAA4267180.1"/>
    </source>
</evidence>
<gene>
    <name evidence="5" type="ORF">GCM10022256_27920</name>
</gene>
<feature type="signal peptide" evidence="2">
    <location>
        <begin position="1"/>
        <end position="31"/>
    </location>
</feature>
<keyword evidence="6" id="KW-1185">Reference proteome</keyword>
<dbReference type="InterPro" id="IPR024301">
    <property type="entry name" value="Amidase_6"/>
</dbReference>
<feature type="region of interest" description="Disordered" evidence="1">
    <location>
        <begin position="39"/>
        <end position="73"/>
    </location>
</feature>
<evidence type="ECO:0000313" key="6">
    <source>
        <dbReference type="Proteomes" id="UP001501594"/>
    </source>
</evidence>
<reference evidence="6" key="1">
    <citation type="journal article" date="2019" name="Int. J. Syst. Evol. Microbiol.">
        <title>The Global Catalogue of Microorganisms (GCM) 10K type strain sequencing project: providing services to taxonomists for standard genome sequencing and annotation.</title>
        <authorList>
            <consortium name="The Broad Institute Genomics Platform"/>
            <consortium name="The Broad Institute Genome Sequencing Center for Infectious Disease"/>
            <person name="Wu L."/>
            <person name="Ma J."/>
        </authorList>
    </citation>
    <scope>NUCLEOTIDE SEQUENCE [LARGE SCALE GENOMIC DNA]</scope>
    <source>
        <strain evidence="6">JCM 17442</strain>
    </source>
</reference>
<dbReference type="Gene3D" id="2.60.40.10">
    <property type="entry name" value="Immunoglobulins"/>
    <property type="match status" value="1"/>
</dbReference>
<dbReference type="InterPro" id="IPR014756">
    <property type="entry name" value="Ig_E-set"/>
</dbReference>
<dbReference type="Proteomes" id="UP001501594">
    <property type="component" value="Unassembled WGS sequence"/>
</dbReference>
<sequence length="325" mass="33267">MTPAERVGIDRMKKKLAGAVSAALVTTALMAGCTSGAGPAAPATLGEASPLKSSAAGSGSSSGSSGSSSGSSRPAAVVAVTPASGSLVSGEKATISGTSLTGVDKVTFNGVAATDVTVVNAKTVTATVPAAVDYQPSSGAVAVYKGAAQVSGSALKYTWAPTTGVDKEMQYAFAHWNASTYNASYTNFNAVGGDCQNFVSQALAARGLKQSDAWYYNSSGSHSESWGYAPAFDSLLKSTPSLGFTRLDGTQRSQLSIGDLAYFDWNGNGVPDHVMIVSRLATVDGKTQVSLVGHNLDYDYRDLDTAITKDHPGATVWFYKVPASL</sequence>
<name>A0ABP8E4M9_9MICO</name>
<dbReference type="InterPro" id="IPR002909">
    <property type="entry name" value="IPT_dom"/>
</dbReference>
<evidence type="ECO:0000256" key="2">
    <source>
        <dbReference type="SAM" id="SignalP"/>
    </source>
</evidence>
<dbReference type="Pfam" id="PF01833">
    <property type="entry name" value="TIG"/>
    <property type="match status" value="1"/>
</dbReference>
<evidence type="ECO:0000256" key="1">
    <source>
        <dbReference type="SAM" id="MobiDB-lite"/>
    </source>
</evidence>
<dbReference type="PROSITE" id="PS51257">
    <property type="entry name" value="PROKAR_LIPOPROTEIN"/>
    <property type="match status" value="1"/>
</dbReference>
<evidence type="ECO:0008006" key="7">
    <source>
        <dbReference type="Google" id="ProtNLM"/>
    </source>
</evidence>
<dbReference type="PANTHER" id="PTHR40032:SF1">
    <property type="entry name" value="EXPORTED PROTEIN"/>
    <property type="match status" value="1"/>
</dbReference>
<dbReference type="SUPFAM" id="SSF81296">
    <property type="entry name" value="E set domains"/>
    <property type="match status" value="1"/>
</dbReference>
<feature type="domain" description="IPT/TIG" evidence="3">
    <location>
        <begin position="77"/>
        <end position="154"/>
    </location>
</feature>
<feature type="compositionally biased region" description="Low complexity" evidence="1">
    <location>
        <begin position="53"/>
        <end position="72"/>
    </location>
</feature>
<comment type="caution">
    <text evidence="5">The sequence shown here is derived from an EMBL/GenBank/DDBJ whole genome shotgun (WGS) entry which is preliminary data.</text>
</comment>
<feature type="domain" description="Putative amidase" evidence="4">
    <location>
        <begin position="169"/>
        <end position="318"/>
    </location>
</feature>
<dbReference type="EMBL" id="BAABAU010000004">
    <property type="protein sequence ID" value="GAA4267180.1"/>
    <property type="molecule type" value="Genomic_DNA"/>
</dbReference>
<dbReference type="Pfam" id="PF12671">
    <property type="entry name" value="Amidase_6"/>
    <property type="match status" value="1"/>
</dbReference>
<accession>A0ABP8E4M9</accession>
<dbReference type="CDD" id="cd00102">
    <property type="entry name" value="IPT"/>
    <property type="match status" value="1"/>
</dbReference>
<protein>
    <recommendedName>
        <fullName evidence="7">IPT/TIG domain-containing protein</fullName>
    </recommendedName>
</protein>
<dbReference type="PANTHER" id="PTHR40032">
    <property type="entry name" value="EXPORTED PROTEIN-RELATED"/>
    <property type="match status" value="1"/>
</dbReference>
<organism evidence="5 6">
    <name type="scientific">Frondihabitans peucedani</name>
    <dbReference type="NCBI Taxonomy" id="598626"/>
    <lineage>
        <taxon>Bacteria</taxon>
        <taxon>Bacillati</taxon>
        <taxon>Actinomycetota</taxon>
        <taxon>Actinomycetes</taxon>
        <taxon>Micrococcales</taxon>
        <taxon>Microbacteriaceae</taxon>
        <taxon>Frondihabitans</taxon>
    </lineage>
</organism>
<keyword evidence="2" id="KW-0732">Signal</keyword>